<dbReference type="InterPro" id="IPR005768">
    <property type="entry name" value="Lys_Arg_Orn-bd"/>
</dbReference>
<evidence type="ECO:0000313" key="9">
    <source>
        <dbReference type="EMBL" id="AWY38974.1"/>
    </source>
</evidence>
<comment type="subcellular location">
    <subcellularLocation>
        <location evidence="1">Periplasm</location>
    </subcellularLocation>
</comment>
<evidence type="ECO:0000256" key="4">
    <source>
        <dbReference type="ARBA" id="ARBA00022729"/>
    </source>
</evidence>
<reference evidence="9 10" key="1">
    <citation type="submission" date="2018-05" db="EMBL/GenBank/DDBJ databases">
        <title>Whole genome sequence of Pseudomonas putida JBC17.</title>
        <authorList>
            <person name="Lee Y.H."/>
            <person name="David K."/>
        </authorList>
    </citation>
    <scope>NUCLEOTIDE SEQUENCE [LARGE SCALE GENOMIC DNA]</scope>
    <source>
        <strain evidence="9 10">JBC17</strain>
    </source>
</reference>
<dbReference type="PANTHER" id="PTHR35936">
    <property type="entry name" value="MEMBRANE-BOUND LYTIC MUREIN TRANSGLYCOSYLASE F"/>
    <property type="match status" value="1"/>
</dbReference>
<dbReference type="EMBL" id="CP029693">
    <property type="protein sequence ID" value="AWY38974.1"/>
    <property type="molecule type" value="Genomic_DNA"/>
</dbReference>
<keyword evidence="3" id="KW-0813">Transport</keyword>
<evidence type="ECO:0000256" key="2">
    <source>
        <dbReference type="ARBA" id="ARBA00010333"/>
    </source>
</evidence>
<evidence type="ECO:0000259" key="8">
    <source>
        <dbReference type="SMART" id="SM00062"/>
    </source>
</evidence>
<feature type="domain" description="Solute-binding protein family 3/N-terminal" evidence="8">
    <location>
        <begin position="24"/>
        <end position="253"/>
    </location>
</feature>
<proteinExistence type="inferred from homology"/>
<evidence type="ECO:0000313" key="10">
    <source>
        <dbReference type="Proteomes" id="UP000250299"/>
    </source>
</evidence>
<evidence type="ECO:0000256" key="5">
    <source>
        <dbReference type="ARBA" id="ARBA00022764"/>
    </source>
</evidence>
<dbReference type="AlphaFoldDB" id="A0A2Z4RG94"/>
<evidence type="ECO:0000256" key="3">
    <source>
        <dbReference type="ARBA" id="ARBA00022448"/>
    </source>
</evidence>
<dbReference type="SUPFAM" id="SSF53850">
    <property type="entry name" value="Periplasmic binding protein-like II"/>
    <property type="match status" value="1"/>
</dbReference>
<dbReference type="NCBIfam" id="TIGR01096">
    <property type="entry name" value="3A0103s03R"/>
    <property type="match status" value="1"/>
</dbReference>
<dbReference type="SMART" id="SM00062">
    <property type="entry name" value="PBPb"/>
    <property type="match status" value="1"/>
</dbReference>
<accession>A0A2Z4RG94</accession>
<keyword evidence="5" id="KW-0574">Periplasm</keyword>
<evidence type="ECO:0000256" key="6">
    <source>
        <dbReference type="RuleBase" id="RU003744"/>
    </source>
</evidence>
<dbReference type="PROSITE" id="PS01039">
    <property type="entry name" value="SBP_BACTERIAL_3"/>
    <property type="match status" value="1"/>
</dbReference>
<sequence length="257" mass="28152">MNKLVLSLALFLAAGGAYAKDWTVIRFGVDPSYAPFESKAADGTLVGFDIDIGNAICAQLKAKCVWVESPWDSVIPGLKAKKFDGILSSMSVTEKRLKQIDFSDKIYHTPSSLVAKKGTDIQPVIESLKGRRIGVEMGSTQEAFAKTHWAANGVTVLSYQNQDLVYQDLLSGRLDATLQDTVQADMSFLKSEQGRDFAFAGEAVHDTQTLGMGASIGLRKEDTDLKQAINEALAEIHRNGTYEKIQTKYFDFDINNG</sequence>
<evidence type="ECO:0000256" key="1">
    <source>
        <dbReference type="ARBA" id="ARBA00004418"/>
    </source>
</evidence>
<feature type="signal peptide" evidence="7">
    <location>
        <begin position="1"/>
        <end position="19"/>
    </location>
</feature>
<comment type="similarity">
    <text evidence="2 6">Belongs to the bacterial solute-binding protein 3 family.</text>
</comment>
<dbReference type="PANTHER" id="PTHR35936:SF13">
    <property type="entry name" value="HISTIDINE-BINDING PERIPLASMIC PROTEIN"/>
    <property type="match status" value="1"/>
</dbReference>
<keyword evidence="4 7" id="KW-0732">Signal</keyword>
<dbReference type="CDD" id="cd13703">
    <property type="entry name" value="PBP2_HisJ_LAO"/>
    <property type="match status" value="1"/>
</dbReference>
<dbReference type="Proteomes" id="UP000250299">
    <property type="component" value="Chromosome"/>
</dbReference>
<dbReference type="OrthoDB" id="9768183at2"/>
<dbReference type="RefSeq" id="WP_110962791.1">
    <property type="nucleotide sequence ID" value="NZ_CP029693.1"/>
</dbReference>
<protein>
    <submittedName>
        <fullName evidence="9">ABC transporter substrate-binding protein</fullName>
    </submittedName>
</protein>
<dbReference type="InterPro" id="IPR001638">
    <property type="entry name" value="Solute-binding_3/MltF_N"/>
</dbReference>
<name>A0A2Z4RG94_PSEPU</name>
<gene>
    <name evidence="9" type="ORF">DKY63_03205</name>
</gene>
<dbReference type="GO" id="GO:0030288">
    <property type="term" value="C:outer membrane-bounded periplasmic space"/>
    <property type="evidence" value="ECO:0007669"/>
    <property type="project" value="InterPro"/>
</dbReference>
<dbReference type="Gene3D" id="3.40.190.10">
    <property type="entry name" value="Periplasmic binding protein-like II"/>
    <property type="match status" value="2"/>
</dbReference>
<organism evidence="9 10">
    <name type="scientific">Pseudomonas putida</name>
    <name type="common">Arthrobacter siderocapsulatus</name>
    <dbReference type="NCBI Taxonomy" id="303"/>
    <lineage>
        <taxon>Bacteria</taxon>
        <taxon>Pseudomonadati</taxon>
        <taxon>Pseudomonadota</taxon>
        <taxon>Gammaproteobacteria</taxon>
        <taxon>Pseudomonadales</taxon>
        <taxon>Pseudomonadaceae</taxon>
        <taxon>Pseudomonas</taxon>
    </lineage>
</organism>
<feature type="chain" id="PRO_5016288020" evidence="7">
    <location>
        <begin position="20"/>
        <end position="257"/>
    </location>
</feature>
<dbReference type="Pfam" id="PF00497">
    <property type="entry name" value="SBP_bac_3"/>
    <property type="match status" value="1"/>
</dbReference>
<dbReference type="InterPro" id="IPR018313">
    <property type="entry name" value="SBP_3_CS"/>
</dbReference>
<evidence type="ECO:0000256" key="7">
    <source>
        <dbReference type="SAM" id="SignalP"/>
    </source>
</evidence>